<keyword evidence="9 10" id="KW-0472">Membrane</keyword>
<feature type="transmembrane region" description="Helical" evidence="10">
    <location>
        <begin position="69"/>
        <end position="86"/>
    </location>
</feature>
<dbReference type="NCBIfam" id="TIGR00378">
    <property type="entry name" value="cax"/>
    <property type="match status" value="1"/>
</dbReference>
<evidence type="ECO:0000313" key="13">
    <source>
        <dbReference type="Proteomes" id="UP000807769"/>
    </source>
</evidence>
<feature type="transmembrane region" description="Helical" evidence="10">
    <location>
        <begin position="269"/>
        <end position="293"/>
    </location>
</feature>
<feature type="transmembrane region" description="Helical" evidence="10">
    <location>
        <begin position="338"/>
        <end position="364"/>
    </location>
</feature>
<comment type="caution">
    <text evidence="12">The sequence shown here is derived from an EMBL/GenBank/DDBJ whole genome shotgun (WGS) entry which is preliminary data.</text>
</comment>
<dbReference type="AlphaFoldDB" id="A0A9P7E5J6"/>
<feature type="transmembrane region" description="Helical" evidence="10">
    <location>
        <begin position="106"/>
        <end position="126"/>
    </location>
</feature>
<gene>
    <name evidence="12" type="ORF">BJ212DRAFT_1277523</name>
</gene>
<keyword evidence="5 10" id="KW-0812">Transmembrane</keyword>
<keyword evidence="10" id="KW-0926">Vacuole</keyword>
<evidence type="ECO:0000313" key="12">
    <source>
        <dbReference type="EMBL" id="KAG1811872.1"/>
    </source>
</evidence>
<evidence type="ECO:0000256" key="3">
    <source>
        <dbReference type="ARBA" id="ARBA00022448"/>
    </source>
</evidence>
<dbReference type="GO" id="GO:0006874">
    <property type="term" value="P:intracellular calcium ion homeostasis"/>
    <property type="evidence" value="ECO:0007669"/>
    <property type="project" value="TreeGrafter"/>
</dbReference>
<accession>A0A9P7E5J6</accession>
<evidence type="ECO:0000256" key="10">
    <source>
        <dbReference type="RuleBase" id="RU365028"/>
    </source>
</evidence>
<evidence type="ECO:0000256" key="6">
    <source>
        <dbReference type="ARBA" id="ARBA00022837"/>
    </source>
</evidence>
<organism evidence="12 13">
    <name type="scientific">Suillus subaureus</name>
    <dbReference type="NCBI Taxonomy" id="48587"/>
    <lineage>
        <taxon>Eukaryota</taxon>
        <taxon>Fungi</taxon>
        <taxon>Dikarya</taxon>
        <taxon>Basidiomycota</taxon>
        <taxon>Agaricomycotina</taxon>
        <taxon>Agaricomycetes</taxon>
        <taxon>Agaricomycetidae</taxon>
        <taxon>Boletales</taxon>
        <taxon>Suillineae</taxon>
        <taxon>Suillaceae</taxon>
        <taxon>Suillus</taxon>
    </lineage>
</organism>
<keyword evidence="4 10" id="KW-0109">Calcium transport</keyword>
<comment type="function">
    <text evidence="10">Has a role in promoting intracellular calcium ion sequestration via the exchange of calcium ions for hydrogen ions across the vacuolar membrane. Involved also in manganese ion homeostasis via its uptake into the vacuole.</text>
</comment>
<dbReference type="InterPro" id="IPR004798">
    <property type="entry name" value="CAX-like"/>
</dbReference>
<feature type="transmembrane region" description="Helical" evidence="10">
    <location>
        <begin position="399"/>
        <end position="420"/>
    </location>
</feature>
<dbReference type="PANTHER" id="PTHR31503">
    <property type="entry name" value="VACUOLAR CALCIUM ION TRANSPORTER"/>
    <property type="match status" value="1"/>
</dbReference>
<evidence type="ECO:0000256" key="9">
    <source>
        <dbReference type="ARBA" id="ARBA00023136"/>
    </source>
</evidence>
<keyword evidence="7 10" id="KW-1133">Transmembrane helix</keyword>
<feature type="transmembrane region" description="Helical" evidence="10">
    <location>
        <begin position="376"/>
        <end position="393"/>
    </location>
</feature>
<protein>
    <recommendedName>
        <fullName evidence="10">Vacuolar calcium ion transporter</fullName>
    </recommendedName>
</protein>
<feature type="domain" description="Sodium/calcium exchanger membrane region" evidence="11">
    <location>
        <begin position="73"/>
        <end position="232"/>
    </location>
</feature>
<keyword evidence="13" id="KW-1185">Reference proteome</keyword>
<dbReference type="Gene3D" id="1.20.1420.30">
    <property type="entry name" value="NCX, central ion-binding region"/>
    <property type="match status" value="2"/>
</dbReference>
<dbReference type="GO" id="GO:0015369">
    <property type="term" value="F:calcium:proton antiporter activity"/>
    <property type="evidence" value="ECO:0007669"/>
    <property type="project" value="UniProtKB-UniRule"/>
</dbReference>
<keyword evidence="6 10" id="KW-0106">Calcium</keyword>
<dbReference type="GeneID" id="64625387"/>
<evidence type="ECO:0000256" key="7">
    <source>
        <dbReference type="ARBA" id="ARBA00022989"/>
    </source>
</evidence>
<proteinExistence type="inferred from homology"/>
<evidence type="ECO:0000259" key="11">
    <source>
        <dbReference type="Pfam" id="PF01699"/>
    </source>
</evidence>
<sequence length="448" mass="48459">MSCSESAPLLENGGHMGHRNLPFSRVVNFMKGEGEPSWTESFKFFIFGTWFNILLVFVPLSFISHNLDWDVGLVFLFSSMAIVPLAKLLGEATDQLSVKLGETISGLLNASFGNALEIIVGVAALLNGQLRIVQMSMIGSILLNILLVLGCSFLAGGLYHTQGFFNGTGAQTCLMTLLCITLVVLAAYTSTTDAGMQNRCSDLDECPTAGLLFISRGTAILLLGVYCAYLWVELKTHHFLFIAPSSPTAEQNNEVTVALAETEETEPRIGTAAAGVALLSATFITAFCAEYLVASIEATAVRYSIPEAFIGVILLPIVGNATEHVTSVWMAMKNKYELTITICVGSSIQIACLVVPLLVIVGWIVGQPLTLHFHNFETVVLFASVFLVYLLLMDGTANYLEGLILLTLYLVIALACELPIEPFNHLLIAISLGNLRYHRLLPLLAALT</sequence>
<dbReference type="RefSeq" id="XP_041190293.1">
    <property type="nucleotide sequence ID" value="XM_041331370.1"/>
</dbReference>
<evidence type="ECO:0000256" key="2">
    <source>
        <dbReference type="ARBA" id="ARBA00008170"/>
    </source>
</evidence>
<dbReference type="InterPro" id="IPR044880">
    <property type="entry name" value="NCX_ion-bd_dom_sf"/>
</dbReference>
<comment type="subcellular location">
    <subcellularLocation>
        <location evidence="1">Endomembrane system</location>
        <topology evidence="1">Multi-pass membrane protein</topology>
    </subcellularLocation>
    <subcellularLocation>
        <location evidence="10">Vacuole membrane</location>
    </subcellularLocation>
</comment>
<dbReference type="InterPro" id="IPR004713">
    <property type="entry name" value="CaH_exchang"/>
</dbReference>
<comment type="caution">
    <text evidence="10">Lacks conserved residue(s) required for the propagation of feature annotation.</text>
</comment>
<feature type="transmembrane region" description="Helical" evidence="10">
    <location>
        <begin position="44"/>
        <end position="62"/>
    </location>
</feature>
<dbReference type="InterPro" id="IPR004837">
    <property type="entry name" value="NaCa_Exmemb"/>
</dbReference>
<keyword evidence="10" id="KW-0050">Antiport</keyword>
<dbReference type="GO" id="GO:0000329">
    <property type="term" value="C:fungal-type vacuole membrane"/>
    <property type="evidence" value="ECO:0007669"/>
    <property type="project" value="TreeGrafter"/>
</dbReference>
<comment type="similarity">
    <text evidence="2 10">Belongs to the Ca(2+):cation antiporter (CaCA) (TC 2.A.19) family.</text>
</comment>
<dbReference type="OrthoDB" id="1699231at2759"/>
<evidence type="ECO:0000256" key="5">
    <source>
        <dbReference type="ARBA" id="ARBA00022692"/>
    </source>
</evidence>
<dbReference type="Pfam" id="PF01699">
    <property type="entry name" value="Na_Ca_ex"/>
    <property type="match status" value="2"/>
</dbReference>
<dbReference type="PANTHER" id="PTHR31503:SF22">
    <property type="entry name" value="VACUOLAR CALCIUM ION TRANSPORTER"/>
    <property type="match status" value="1"/>
</dbReference>
<evidence type="ECO:0000256" key="1">
    <source>
        <dbReference type="ARBA" id="ARBA00004127"/>
    </source>
</evidence>
<feature type="transmembrane region" description="Helical" evidence="10">
    <location>
        <begin position="209"/>
        <end position="232"/>
    </location>
</feature>
<keyword evidence="3 10" id="KW-0813">Transport</keyword>
<evidence type="ECO:0000256" key="8">
    <source>
        <dbReference type="ARBA" id="ARBA00023065"/>
    </source>
</evidence>
<feature type="domain" description="Sodium/calcium exchanger membrane region" evidence="11">
    <location>
        <begin position="276"/>
        <end position="414"/>
    </location>
</feature>
<dbReference type="NCBIfam" id="TIGR00846">
    <property type="entry name" value="caca2"/>
    <property type="match status" value="1"/>
</dbReference>
<dbReference type="EMBL" id="JABBWG010000028">
    <property type="protein sequence ID" value="KAG1811872.1"/>
    <property type="molecule type" value="Genomic_DNA"/>
</dbReference>
<evidence type="ECO:0000256" key="4">
    <source>
        <dbReference type="ARBA" id="ARBA00022568"/>
    </source>
</evidence>
<feature type="transmembrane region" description="Helical" evidence="10">
    <location>
        <begin position="138"/>
        <end position="159"/>
    </location>
</feature>
<dbReference type="GO" id="GO:0012505">
    <property type="term" value="C:endomembrane system"/>
    <property type="evidence" value="ECO:0007669"/>
    <property type="project" value="UniProtKB-SubCell"/>
</dbReference>
<feature type="transmembrane region" description="Helical" evidence="10">
    <location>
        <begin position="165"/>
        <end position="188"/>
    </location>
</feature>
<reference evidence="12" key="1">
    <citation type="journal article" date="2020" name="New Phytol.">
        <title>Comparative genomics reveals dynamic genome evolution in host specialist ectomycorrhizal fungi.</title>
        <authorList>
            <person name="Lofgren L.A."/>
            <person name="Nguyen N.H."/>
            <person name="Vilgalys R."/>
            <person name="Ruytinx J."/>
            <person name="Liao H.L."/>
            <person name="Branco S."/>
            <person name="Kuo A."/>
            <person name="LaButti K."/>
            <person name="Lipzen A."/>
            <person name="Andreopoulos W."/>
            <person name="Pangilinan J."/>
            <person name="Riley R."/>
            <person name="Hundley H."/>
            <person name="Na H."/>
            <person name="Barry K."/>
            <person name="Grigoriev I.V."/>
            <person name="Stajich J.E."/>
            <person name="Kennedy P.G."/>
        </authorList>
    </citation>
    <scope>NUCLEOTIDE SEQUENCE</scope>
    <source>
        <strain evidence="12">MN1</strain>
    </source>
</reference>
<dbReference type="Proteomes" id="UP000807769">
    <property type="component" value="Unassembled WGS sequence"/>
</dbReference>
<name>A0A9P7E5J6_9AGAM</name>
<keyword evidence="8 10" id="KW-0406">Ion transport</keyword>